<feature type="region of interest" description="Disordered" evidence="8">
    <location>
        <begin position="48"/>
        <end position="78"/>
    </location>
</feature>
<keyword evidence="3" id="KW-0217">Developmental protein</keyword>
<dbReference type="Gene3D" id="2.10.80.10">
    <property type="entry name" value="Lipase, subunit A"/>
    <property type="match status" value="1"/>
</dbReference>
<dbReference type="Pfam" id="PF04706">
    <property type="entry name" value="Dickkopf_N"/>
    <property type="match status" value="1"/>
</dbReference>
<dbReference type="InterPro" id="IPR006796">
    <property type="entry name" value="Dickkopf_N"/>
</dbReference>
<keyword evidence="6" id="KW-0732">Signal</keyword>
<comment type="subcellular location">
    <subcellularLocation>
        <location evidence="1">Secreted</location>
    </subcellularLocation>
</comment>
<evidence type="ECO:0000256" key="1">
    <source>
        <dbReference type="ARBA" id="ARBA00004613"/>
    </source>
</evidence>
<comment type="similarity">
    <text evidence="2">Belongs to the dickkopf family.</text>
</comment>
<dbReference type="RefSeq" id="XP_022079852.1">
    <property type="nucleotide sequence ID" value="XM_022224160.1"/>
</dbReference>
<dbReference type="PANTHER" id="PTHR12113">
    <property type="entry name" value="DICKKOPF3-LIKE 3"/>
    <property type="match status" value="1"/>
</dbReference>
<sequence length="232" mass="26074">MNSISKMISSVHSTLVFLTGLILLAALPAVEGYLLAWAYGRHHASDSVEDDTAINHPRNVYSRDTSSSRTRDENGTPEDEALEVCKSDKACGRGFFCDRHYGECIPHRHELEPCRRDGHCNRGLECRFGTCQQIIKSGRVGARCKNDKDCGEGMCCAKQHGESVCKARLPLNAKCYVPAGGMEYTIDSICPCMEGLTCRRTPQVRREEELVWQFWTDYDHMRCTPIRPLPGQ</sequence>
<name>A0A8B7XIA1_ACAPL</name>
<keyword evidence="7" id="KW-1015">Disulfide bond</keyword>
<accession>A0A8B7XIA1</accession>
<dbReference type="GO" id="GO:0039706">
    <property type="term" value="F:co-receptor binding"/>
    <property type="evidence" value="ECO:0007669"/>
    <property type="project" value="TreeGrafter"/>
</dbReference>
<dbReference type="GO" id="GO:0005615">
    <property type="term" value="C:extracellular space"/>
    <property type="evidence" value="ECO:0007669"/>
    <property type="project" value="TreeGrafter"/>
</dbReference>
<dbReference type="GO" id="GO:0090090">
    <property type="term" value="P:negative regulation of canonical Wnt signaling pathway"/>
    <property type="evidence" value="ECO:0007669"/>
    <property type="project" value="TreeGrafter"/>
</dbReference>
<organism evidence="10 11">
    <name type="scientific">Acanthaster planci</name>
    <name type="common">Crown-of-thorns starfish</name>
    <dbReference type="NCBI Taxonomy" id="133434"/>
    <lineage>
        <taxon>Eukaryota</taxon>
        <taxon>Metazoa</taxon>
        <taxon>Echinodermata</taxon>
        <taxon>Eleutherozoa</taxon>
        <taxon>Asterozoa</taxon>
        <taxon>Asteroidea</taxon>
        <taxon>Valvatacea</taxon>
        <taxon>Valvatida</taxon>
        <taxon>Acanthasteridae</taxon>
        <taxon>Acanthaster</taxon>
    </lineage>
</organism>
<evidence type="ECO:0000256" key="5">
    <source>
        <dbReference type="ARBA" id="ARBA00022687"/>
    </source>
</evidence>
<dbReference type="AlphaFoldDB" id="A0A8B7XIA1"/>
<dbReference type="InterPro" id="IPR039863">
    <property type="entry name" value="DKK1-4"/>
</dbReference>
<dbReference type="Proteomes" id="UP000694845">
    <property type="component" value="Unplaced"/>
</dbReference>
<dbReference type="OMA" id="TIDSICP"/>
<dbReference type="GO" id="GO:0016055">
    <property type="term" value="P:Wnt signaling pathway"/>
    <property type="evidence" value="ECO:0007669"/>
    <property type="project" value="UniProtKB-KW"/>
</dbReference>
<gene>
    <name evidence="11" type="primary">LOC110973373</name>
</gene>
<evidence type="ECO:0000256" key="6">
    <source>
        <dbReference type="ARBA" id="ARBA00022729"/>
    </source>
</evidence>
<dbReference type="OrthoDB" id="4321958at2759"/>
<dbReference type="GeneID" id="110973373"/>
<keyword evidence="5" id="KW-0879">Wnt signaling pathway</keyword>
<protein>
    <submittedName>
        <fullName evidence="11">Dickkopf-related protein 3-like</fullName>
    </submittedName>
</protein>
<evidence type="ECO:0000313" key="10">
    <source>
        <dbReference type="Proteomes" id="UP000694845"/>
    </source>
</evidence>
<keyword evidence="10" id="KW-1185">Reference proteome</keyword>
<evidence type="ECO:0000256" key="2">
    <source>
        <dbReference type="ARBA" id="ARBA00010842"/>
    </source>
</evidence>
<dbReference type="KEGG" id="aplc:110973373"/>
<evidence type="ECO:0000256" key="3">
    <source>
        <dbReference type="ARBA" id="ARBA00022473"/>
    </source>
</evidence>
<evidence type="ECO:0000256" key="7">
    <source>
        <dbReference type="ARBA" id="ARBA00023157"/>
    </source>
</evidence>
<proteinExistence type="inferred from homology"/>
<keyword evidence="4" id="KW-0964">Secreted</keyword>
<dbReference type="PANTHER" id="PTHR12113:SF31">
    <property type="entry name" value="DICKKOPF N-TERMINAL CYSTEINE-RICH DOMAIN-CONTAINING PROTEIN"/>
    <property type="match status" value="1"/>
</dbReference>
<evidence type="ECO:0000256" key="4">
    <source>
        <dbReference type="ARBA" id="ARBA00022525"/>
    </source>
</evidence>
<feature type="domain" description="Dickkopf N-terminal cysteine-rich" evidence="9">
    <location>
        <begin position="85"/>
        <end position="132"/>
    </location>
</feature>
<reference evidence="11" key="1">
    <citation type="submission" date="2025-08" db="UniProtKB">
        <authorList>
            <consortium name="RefSeq"/>
        </authorList>
    </citation>
    <scope>IDENTIFICATION</scope>
</reference>
<evidence type="ECO:0000259" key="9">
    <source>
        <dbReference type="Pfam" id="PF04706"/>
    </source>
</evidence>
<evidence type="ECO:0000256" key="8">
    <source>
        <dbReference type="SAM" id="MobiDB-lite"/>
    </source>
</evidence>
<dbReference type="GO" id="GO:0048019">
    <property type="term" value="F:receptor antagonist activity"/>
    <property type="evidence" value="ECO:0007669"/>
    <property type="project" value="TreeGrafter"/>
</dbReference>
<evidence type="ECO:0000313" key="11">
    <source>
        <dbReference type="RefSeq" id="XP_022079852.1"/>
    </source>
</evidence>